<protein>
    <recommendedName>
        <fullName evidence="19">Alginate biosynthesis protein AlgA</fullName>
        <ecNumber evidence="8">2.7.7.13</ecNumber>
        <ecNumber evidence="7">5.3.1.8</ecNumber>
    </recommendedName>
</protein>
<dbReference type="Proteomes" id="UP000887212">
    <property type="component" value="Unassembled WGS sequence"/>
</dbReference>
<accession>A0AA37FKT2</accession>
<dbReference type="GO" id="GO:0004476">
    <property type="term" value="F:mannose-6-phosphate isomerase activity"/>
    <property type="evidence" value="ECO:0007669"/>
    <property type="project" value="UniProtKB-EC"/>
</dbReference>
<dbReference type="InterPro" id="IPR001538">
    <property type="entry name" value="Man6P_isomerase-2_C"/>
</dbReference>
<evidence type="ECO:0000256" key="5">
    <source>
        <dbReference type="ARBA" id="ARBA00006115"/>
    </source>
</evidence>
<dbReference type="EMBL" id="BPMT01000003">
    <property type="protein sequence ID" value="GIZ92044.1"/>
    <property type="molecule type" value="Genomic_DNA"/>
</dbReference>
<evidence type="ECO:0000256" key="13">
    <source>
        <dbReference type="ARBA" id="ARBA00023134"/>
    </source>
</evidence>
<dbReference type="PANTHER" id="PTHR46390">
    <property type="entry name" value="MANNOSE-1-PHOSPHATE GUANYLYLTRANSFERASE"/>
    <property type="match status" value="1"/>
</dbReference>
<evidence type="ECO:0000256" key="2">
    <source>
        <dbReference type="ARBA" id="ARBA00001941"/>
    </source>
</evidence>
<dbReference type="InterPro" id="IPR054566">
    <property type="entry name" value="ManC/GMP-like_b-helix"/>
</dbReference>
<dbReference type="InterPro" id="IPR006375">
    <property type="entry name" value="Man1P_GuaTrfase/Man6P_Isoase"/>
</dbReference>
<keyword evidence="15" id="KW-0511">Multifunctional enzyme</keyword>
<evidence type="ECO:0000256" key="1">
    <source>
        <dbReference type="ARBA" id="ARBA00000757"/>
    </source>
</evidence>
<evidence type="ECO:0000256" key="18">
    <source>
        <dbReference type="ARBA" id="ARBA00057590"/>
    </source>
</evidence>
<dbReference type="AlphaFoldDB" id="A0AA37FKT2"/>
<feature type="domain" description="MannoseP isomerase/GMP-like beta-helix" evidence="23">
    <location>
        <begin position="300"/>
        <end position="354"/>
    </location>
</feature>
<evidence type="ECO:0000256" key="17">
    <source>
        <dbReference type="ARBA" id="ARBA00047343"/>
    </source>
</evidence>
<evidence type="ECO:0000256" key="3">
    <source>
        <dbReference type="ARBA" id="ARBA00004666"/>
    </source>
</evidence>
<dbReference type="CDD" id="cd02213">
    <property type="entry name" value="cupin_PMI_typeII_C"/>
    <property type="match status" value="1"/>
</dbReference>
<sequence>METNHMIPVILSGGSGSRLWPLSRKLYPKQFLALTGEHSLFQQTLQRLAFDGMQKPVVVCNLEHRFIVNEQLAQIGLGAQAMLLEPFGRNTAPAVAMAALQLLGEGRDELMLILPADHVIDDELALRKALELARVAAEEGEMVLFGIPANSPETGFGYIKAARGEDGDDLVPGAYRVMQFVEKPDAMRAAEFVRSGGYYWNSGMFLFRASRYLDELRAHEPDIYDTCVLALERSKLAGGALTIDAGTFECCPDNSIDYAVMEKTSRACVVPLAAGWNDVGSWSSLWDVHEKNSDGNVLKGDVVTHGSHNSFVHATSKLVTLVGMDDVVVVETKDAVMIARKDAVQDVKKLVNSLDAKGRQETQSHCAVYRPWGSYDSVDNGVRHQVKHITVKPGAQLSLQMHHHRAEHWIVVSGTAQVTCDDKVFLLTENQSTYIPIASVHRLANPGKIPLEIIEVQSGSYLGEDDIERLEDVYGRTPGKPVSVG</sequence>
<keyword evidence="16" id="KW-0170">Cobalt</keyword>
<keyword evidence="11" id="KW-0547">Nucleotide-binding</keyword>
<dbReference type="GO" id="GO:0042121">
    <property type="term" value="P:alginic acid biosynthetic process"/>
    <property type="evidence" value="ECO:0007669"/>
    <property type="project" value="UniProtKB-KW"/>
</dbReference>
<dbReference type="NCBIfam" id="TIGR01479">
    <property type="entry name" value="GMP_PMI"/>
    <property type="match status" value="1"/>
</dbReference>
<comment type="pathway">
    <text evidence="3">Nucleotide-sugar biosynthesis; GDP-alpha-D-mannose biosynthesis; alpha-D-mannose 1-phosphate from D-fructose 6-phosphate: step 1/2.</text>
</comment>
<dbReference type="GO" id="GO:0004475">
    <property type="term" value="F:mannose-1-phosphate guanylyltransferase (GTP) activity"/>
    <property type="evidence" value="ECO:0007669"/>
    <property type="project" value="UniProtKB-EC"/>
</dbReference>
<keyword evidence="12" id="KW-0016">Alginate biosynthesis</keyword>
<comment type="cofactor">
    <cofactor evidence="2">
        <name>Co(2+)</name>
        <dbReference type="ChEBI" id="CHEBI:48828"/>
    </cofactor>
</comment>
<dbReference type="SUPFAM" id="SSF51182">
    <property type="entry name" value="RmlC-like cupins"/>
    <property type="match status" value="1"/>
</dbReference>
<dbReference type="GO" id="GO:0005525">
    <property type="term" value="F:GTP binding"/>
    <property type="evidence" value="ECO:0007669"/>
    <property type="project" value="UniProtKB-KW"/>
</dbReference>
<keyword evidence="10" id="KW-0548">Nucleotidyltransferase</keyword>
<evidence type="ECO:0000259" key="22">
    <source>
        <dbReference type="Pfam" id="PF01050"/>
    </source>
</evidence>
<dbReference type="Pfam" id="PF01050">
    <property type="entry name" value="MannoseP_isomer"/>
    <property type="match status" value="1"/>
</dbReference>
<dbReference type="EC" id="2.7.7.13" evidence="8"/>
<evidence type="ECO:0000256" key="16">
    <source>
        <dbReference type="ARBA" id="ARBA00023285"/>
    </source>
</evidence>
<dbReference type="GO" id="GO:0009298">
    <property type="term" value="P:GDP-mannose biosynthetic process"/>
    <property type="evidence" value="ECO:0007669"/>
    <property type="project" value="TreeGrafter"/>
</dbReference>
<evidence type="ECO:0000313" key="26">
    <source>
        <dbReference type="Proteomes" id="UP000887212"/>
    </source>
</evidence>
<evidence type="ECO:0000259" key="23">
    <source>
        <dbReference type="Pfam" id="PF22640"/>
    </source>
</evidence>
<evidence type="ECO:0000256" key="6">
    <source>
        <dbReference type="ARBA" id="ARBA00011245"/>
    </source>
</evidence>
<evidence type="ECO:0000313" key="25">
    <source>
        <dbReference type="EMBL" id="GIZ92044.1"/>
    </source>
</evidence>
<dbReference type="Pfam" id="PF00483">
    <property type="entry name" value="NTP_transferase"/>
    <property type="match status" value="1"/>
</dbReference>
<evidence type="ECO:0000256" key="14">
    <source>
        <dbReference type="ARBA" id="ARBA00023235"/>
    </source>
</evidence>
<evidence type="ECO:0000313" key="27">
    <source>
        <dbReference type="Proteomes" id="UP000887228"/>
    </source>
</evidence>
<comment type="similarity">
    <text evidence="5 20">Belongs to the mannose-6-phosphate isomerase type 2 family.</text>
</comment>
<dbReference type="PANTHER" id="PTHR46390:SF1">
    <property type="entry name" value="MANNOSE-1-PHOSPHATE GUANYLYLTRANSFERASE"/>
    <property type="match status" value="1"/>
</dbReference>
<dbReference type="EC" id="5.3.1.8" evidence="7"/>
<dbReference type="EMBL" id="BPMS01000003">
    <property type="protein sequence ID" value="GIZ87703.1"/>
    <property type="molecule type" value="Genomic_DNA"/>
</dbReference>
<dbReference type="InterPro" id="IPR049577">
    <property type="entry name" value="GMPP_N"/>
</dbReference>
<comment type="catalytic activity">
    <reaction evidence="1">
        <text>D-mannose 6-phosphate = D-fructose 6-phosphate</text>
        <dbReference type="Rhea" id="RHEA:12356"/>
        <dbReference type="ChEBI" id="CHEBI:58735"/>
        <dbReference type="ChEBI" id="CHEBI:61527"/>
        <dbReference type="EC" id="5.3.1.8"/>
    </reaction>
</comment>
<comment type="pathway">
    <text evidence="4">Nucleotide-sugar biosynthesis; GDP-alpha-D-mannose biosynthesis; GDP-alpha-D-mannose from alpha-D-mannose 1-phosphate (GTP route): step 1/1.</text>
</comment>
<dbReference type="InterPro" id="IPR011051">
    <property type="entry name" value="RmlC_Cupin_sf"/>
</dbReference>
<dbReference type="InterPro" id="IPR029044">
    <property type="entry name" value="Nucleotide-diphossugar_trans"/>
</dbReference>
<organism evidence="24 26">
    <name type="scientific">Aquipseudomonas alcaligenes</name>
    <name type="common">Pseudomonas alcaligenes</name>
    <dbReference type="NCBI Taxonomy" id="43263"/>
    <lineage>
        <taxon>Bacteria</taxon>
        <taxon>Pseudomonadati</taxon>
        <taxon>Pseudomonadota</taxon>
        <taxon>Gammaproteobacteria</taxon>
        <taxon>Pseudomonadales</taxon>
        <taxon>Pseudomonadaceae</taxon>
        <taxon>Aquipseudomonas</taxon>
    </lineage>
</organism>
<evidence type="ECO:0000256" key="9">
    <source>
        <dbReference type="ARBA" id="ARBA00022679"/>
    </source>
</evidence>
<dbReference type="FunFam" id="3.90.550.10:FF:000046">
    <property type="entry name" value="Mannose-1-phosphate guanylyltransferase (GDP)"/>
    <property type="match status" value="1"/>
</dbReference>
<reference evidence="24 27" key="1">
    <citation type="submission" date="2021-07" db="EMBL/GenBank/DDBJ databases">
        <title>Whole genome sequencing of carbapenem-resistant Pseudomonas spp. isolated in Japan.</title>
        <authorList>
            <person name="Suzuki M."/>
            <person name="Maehana S."/>
            <person name="Kitasato H."/>
        </authorList>
    </citation>
    <scope>NUCLEOTIDE SEQUENCE</scope>
    <source>
        <strain evidence="24">KAM435</strain>
        <strain evidence="25 27">KAM436</strain>
    </source>
</reference>
<dbReference type="SUPFAM" id="SSF53448">
    <property type="entry name" value="Nucleotide-diphospho-sugar transferases"/>
    <property type="match status" value="1"/>
</dbReference>
<dbReference type="InterPro" id="IPR051161">
    <property type="entry name" value="Mannose-6P_isomerase_type2"/>
</dbReference>
<comment type="caution">
    <text evidence="24">The sequence shown here is derived from an EMBL/GenBank/DDBJ whole genome shotgun (WGS) entry which is preliminary data.</text>
</comment>
<evidence type="ECO:0000256" key="15">
    <source>
        <dbReference type="ARBA" id="ARBA00023268"/>
    </source>
</evidence>
<dbReference type="FunFam" id="2.60.120.10:FF:000032">
    <property type="entry name" value="Mannose-1-phosphate guanylyltransferase/mannose-6-phosphate isomerase"/>
    <property type="match status" value="1"/>
</dbReference>
<name>A0AA37FKT2_AQUAC</name>
<evidence type="ECO:0000256" key="19">
    <source>
        <dbReference type="ARBA" id="ARBA00067387"/>
    </source>
</evidence>
<comment type="function">
    <text evidence="18">Produces a precursor for alginate polymerization. The alginate layer provides a protective barrier against host immune defenses and antibiotics.</text>
</comment>
<feature type="domain" description="Mannose-6-phosphate isomerase type II C-terminal" evidence="22">
    <location>
        <begin position="358"/>
        <end position="472"/>
    </location>
</feature>
<dbReference type="InterPro" id="IPR005835">
    <property type="entry name" value="NTP_transferase_dom"/>
</dbReference>
<dbReference type="Gene3D" id="3.90.550.10">
    <property type="entry name" value="Spore Coat Polysaccharide Biosynthesis Protein SpsA, Chain A"/>
    <property type="match status" value="1"/>
</dbReference>
<gene>
    <name evidence="24" type="primary">algA</name>
    <name evidence="24" type="ORF">KAM435_10300</name>
    <name evidence="25" type="ORF">KAM436_10120</name>
</gene>
<comment type="catalytic activity">
    <reaction evidence="17">
        <text>alpha-D-mannose 1-phosphate + GTP + H(+) = GDP-alpha-D-mannose + diphosphate</text>
        <dbReference type="Rhea" id="RHEA:15229"/>
        <dbReference type="ChEBI" id="CHEBI:15378"/>
        <dbReference type="ChEBI" id="CHEBI:33019"/>
        <dbReference type="ChEBI" id="CHEBI:37565"/>
        <dbReference type="ChEBI" id="CHEBI:57527"/>
        <dbReference type="ChEBI" id="CHEBI:58409"/>
        <dbReference type="EC" id="2.7.7.13"/>
    </reaction>
</comment>
<dbReference type="Gene3D" id="2.60.120.10">
    <property type="entry name" value="Jelly Rolls"/>
    <property type="match status" value="1"/>
</dbReference>
<keyword evidence="9" id="KW-0808">Transferase</keyword>
<dbReference type="InterPro" id="IPR014710">
    <property type="entry name" value="RmlC-like_jellyroll"/>
</dbReference>
<dbReference type="Proteomes" id="UP000887228">
    <property type="component" value="Unassembled WGS sequence"/>
</dbReference>
<evidence type="ECO:0000259" key="21">
    <source>
        <dbReference type="Pfam" id="PF00483"/>
    </source>
</evidence>
<evidence type="ECO:0000256" key="4">
    <source>
        <dbReference type="ARBA" id="ARBA00004823"/>
    </source>
</evidence>
<feature type="domain" description="Nucleotidyl transferase" evidence="21">
    <location>
        <begin position="8"/>
        <end position="292"/>
    </location>
</feature>
<evidence type="ECO:0000313" key="24">
    <source>
        <dbReference type="EMBL" id="GIZ87703.1"/>
    </source>
</evidence>
<dbReference type="CDD" id="cd02509">
    <property type="entry name" value="GDP-M1P_Guanylyltransferase"/>
    <property type="match status" value="1"/>
</dbReference>
<keyword evidence="13" id="KW-0342">GTP-binding</keyword>
<evidence type="ECO:0000256" key="7">
    <source>
        <dbReference type="ARBA" id="ARBA00011956"/>
    </source>
</evidence>
<evidence type="ECO:0000256" key="10">
    <source>
        <dbReference type="ARBA" id="ARBA00022695"/>
    </source>
</evidence>
<evidence type="ECO:0000256" key="20">
    <source>
        <dbReference type="RuleBase" id="RU004190"/>
    </source>
</evidence>
<comment type="subunit">
    <text evidence="6">Monomer.</text>
</comment>
<evidence type="ECO:0000256" key="8">
    <source>
        <dbReference type="ARBA" id="ARBA00012387"/>
    </source>
</evidence>
<evidence type="ECO:0000256" key="11">
    <source>
        <dbReference type="ARBA" id="ARBA00022741"/>
    </source>
</evidence>
<proteinExistence type="inferred from homology"/>
<dbReference type="Pfam" id="PF22640">
    <property type="entry name" value="ManC_GMP_beta-helix"/>
    <property type="match status" value="1"/>
</dbReference>
<keyword evidence="14" id="KW-0413">Isomerase</keyword>
<evidence type="ECO:0000256" key="12">
    <source>
        <dbReference type="ARBA" id="ARBA00022841"/>
    </source>
</evidence>